<accession>A0AAD4DEC6</accession>
<dbReference type="Proteomes" id="UP001194580">
    <property type="component" value="Unassembled WGS sequence"/>
</dbReference>
<organism evidence="1 2">
    <name type="scientific">Linnemannia exigua</name>
    <dbReference type="NCBI Taxonomy" id="604196"/>
    <lineage>
        <taxon>Eukaryota</taxon>
        <taxon>Fungi</taxon>
        <taxon>Fungi incertae sedis</taxon>
        <taxon>Mucoromycota</taxon>
        <taxon>Mortierellomycotina</taxon>
        <taxon>Mortierellomycetes</taxon>
        <taxon>Mortierellales</taxon>
        <taxon>Mortierellaceae</taxon>
        <taxon>Linnemannia</taxon>
    </lineage>
</organism>
<protein>
    <submittedName>
        <fullName evidence="1">Uncharacterized protein</fullName>
    </submittedName>
</protein>
<proteinExistence type="predicted"/>
<comment type="caution">
    <text evidence="1">The sequence shown here is derived from an EMBL/GenBank/DDBJ whole genome shotgun (WGS) entry which is preliminary data.</text>
</comment>
<gene>
    <name evidence="1" type="ORF">BGZ95_008379</name>
</gene>
<keyword evidence="2" id="KW-1185">Reference proteome</keyword>
<name>A0AAD4DEC6_9FUNG</name>
<sequence length="166" mass="17906">MATSIPSYQKACLAADDFNAALYLVGVSNSQPGLLEINHIPLANGLNNLTFTQFDSQPDTQKWASGAEKACYAYKGPTDANAVVKVIQFGSATSYMSYFSSTGVVADPTFFGTLKFQSSKLFSWVGSFTVTGFNVFHMYAISPSIANSRWVGLRMGFVASRGGYTQ</sequence>
<evidence type="ECO:0000313" key="1">
    <source>
        <dbReference type="EMBL" id="KAG0275784.1"/>
    </source>
</evidence>
<reference evidence="1" key="1">
    <citation type="journal article" date="2020" name="Fungal Divers.">
        <title>Resolving the Mortierellaceae phylogeny through synthesis of multi-gene phylogenetics and phylogenomics.</title>
        <authorList>
            <person name="Vandepol N."/>
            <person name="Liber J."/>
            <person name="Desiro A."/>
            <person name="Na H."/>
            <person name="Kennedy M."/>
            <person name="Barry K."/>
            <person name="Grigoriev I.V."/>
            <person name="Miller A.N."/>
            <person name="O'Donnell K."/>
            <person name="Stajich J.E."/>
            <person name="Bonito G."/>
        </authorList>
    </citation>
    <scope>NUCLEOTIDE SEQUENCE</scope>
    <source>
        <strain evidence="1">NRRL 28262</strain>
    </source>
</reference>
<dbReference type="AlphaFoldDB" id="A0AAD4DEC6"/>
<dbReference type="EMBL" id="JAAAIL010000437">
    <property type="protein sequence ID" value="KAG0275784.1"/>
    <property type="molecule type" value="Genomic_DNA"/>
</dbReference>
<evidence type="ECO:0000313" key="2">
    <source>
        <dbReference type="Proteomes" id="UP001194580"/>
    </source>
</evidence>